<organism evidence="12 13">
    <name type="scientific">Brumimicrobium aurantiacum</name>
    <dbReference type="NCBI Taxonomy" id="1737063"/>
    <lineage>
        <taxon>Bacteria</taxon>
        <taxon>Pseudomonadati</taxon>
        <taxon>Bacteroidota</taxon>
        <taxon>Flavobacteriia</taxon>
        <taxon>Flavobacteriales</taxon>
        <taxon>Crocinitomicaceae</taxon>
        <taxon>Brumimicrobium</taxon>
    </lineage>
</organism>
<dbReference type="OrthoDB" id="9812273at2"/>
<evidence type="ECO:0000313" key="13">
    <source>
        <dbReference type="Proteomes" id="UP000257127"/>
    </source>
</evidence>
<dbReference type="Pfam" id="PF01210">
    <property type="entry name" value="NAD_Gly3P_dh_N"/>
    <property type="match status" value="1"/>
</dbReference>
<dbReference type="GO" id="GO:0046872">
    <property type="term" value="F:metal ion binding"/>
    <property type="evidence" value="ECO:0007669"/>
    <property type="project" value="InterPro"/>
</dbReference>
<keyword evidence="3 7" id="KW-0560">Oxidoreductase</keyword>
<evidence type="ECO:0000313" key="12">
    <source>
        <dbReference type="EMBL" id="RFC55319.1"/>
    </source>
</evidence>
<evidence type="ECO:0000259" key="11">
    <source>
        <dbReference type="Pfam" id="PF07479"/>
    </source>
</evidence>
<dbReference type="EC" id="1.1.1.94" evidence="8"/>
<dbReference type="Pfam" id="PF01467">
    <property type="entry name" value="CTP_transf_like"/>
    <property type="match status" value="1"/>
</dbReference>
<dbReference type="EMBL" id="QURB01000002">
    <property type="protein sequence ID" value="RFC55319.1"/>
    <property type="molecule type" value="Genomic_DNA"/>
</dbReference>
<proteinExistence type="inferred from homology"/>
<dbReference type="PANTHER" id="PTHR11728">
    <property type="entry name" value="GLYCEROL-3-PHOSPHATE DEHYDROGENASE"/>
    <property type="match status" value="1"/>
</dbReference>
<dbReference type="GO" id="GO:0046168">
    <property type="term" value="P:glycerol-3-phosphate catabolic process"/>
    <property type="evidence" value="ECO:0007669"/>
    <property type="project" value="InterPro"/>
</dbReference>
<feature type="domain" description="Cytidyltransferase-like" evidence="10">
    <location>
        <begin position="330"/>
        <end position="449"/>
    </location>
</feature>
<dbReference type="GO" id="GO:0005975">
    <property type="term" value="P:carbohydrate metabolic process"/>
    <property type="evidence" value="ECO:0007669"/>
    <property type="project" value="InterPro"/>
</dbReference>
<keyword evidence="5" id="KW-0594">Phospholipid biosynthesis</keyword>
<dbReference type="NCBIfam" id="TIGR00125">
    <property type="entry name" value="cyt_tran_rel"/>
    <property type="match status" value="1"/>
</dbReference>
<dbReference type="InterPro" id="IPR014729">
    <property type="entry name" value="Rossmann-like_a/b/a_fold"/>
</dbReference>
<dbReference type="InterPro" id="IPR006409">
    <property type="entry name" value="G3P_cytidylTrfase"/>
</dbReference>
<keyword evidence="12" id="KW-0808">Transferase</keyword>
<evidence type="ECO:0000259" key="9">
    <source>
        <dbReference type="Pfam" id="PF01210"/>
    </source>
</evidence>
<comment type="catalytic activity">
    <reaction evidence="8">
        <text>sn-glycerol 3-phosphate + NADP(+) = dihydroxyacetone phosphate + NADPH + H(+)</text>
        <dbReference type="Rhea" id="RHEA:11096"/>
        <dbReference type="ChEBI" id="CHEBI:15378"/>
        <dbReference type="ChEBI" id="CHEBI:57597"/>
        <dbReference type="ChEBI" id="CHEBI:57642"/>
        <dbReference type="ChEBI" id="CHEBI:57783"/>
        <dbReference type="ChEBI" id="CHEBI:58349"/>
        <dbReference type="EC" id="1.1.1.94"/>
    </reaction>
</comment>
<dbReference type="RefSeq" id="WP_116880299.1">
    <property type="nucleotide sequence ID" value="NZ_QURB01000002.1"/>
</dbReference>
<keyword evidence="12" id="KW-0548">Nucleotidyltransferase</keyword>
<dbReference type="Gene3D" id="3.40.50.720">
    <property type="entry name" value="NAD(P)-binding Rossmann-like Domain"/>
    <property type="match status" value="1"/>
</dbReference>
<evidence type="ECO:0000256" key="2">
    <source>
        <dbReference type="ARBA" id="ARBA00022516"/>
    </source>
</evidence>
<dbReference type="NCBIfam" id="TIGR01518">
    <property type="entry name" value="g3p_cytidyltrns"/>
    <property type="match status" value="1"/>
</dbReference>
<dbReference type="GO" id="GO:0008654">
    <property type="term" value="P:phospholipid biosynthetic process"/>
    <property type="evidence" value="ECO:0007669"/>
    <property type="project" value="UniProtKB-KW"/>
</dbReference>
<dbReference type="InterPro" id="IPR006168">
    <property type="entry name" value="G3P_DH_NAD-dep"/>
</dbReference>
<feature type="domain" description="Glycerol-3-phosphate dehydrogenase NAD-dependent C-terminal" evidence="11">
    <location>
        <begin position="176"/>
        <end position="308"/>
    </location>
</feature>
<dbReference type="SUPFAM" id="SSF51735">
    <property type="entry name" value="NAD(P)-binding Rossmann-fold domains"/>
    <property type="match status" value="1"/>
</dbReference>
<dbReference type="AlphaFoldDB" id="A0A3E1F0G6"/>
<dbReference type="Gene3D" id="1.10.1040.10">
    <property type="entry name" value="N-(1-d-carboxylethyl)-l-norvaline Dehydrogenase, domain 2"/>
    <property type="match status" value="1"/>
</dbReference>
<keyword evidence="4" id="KW-0443">Lipid metabolism</keyword>
<dbReference type="GO" id="GO:0005829">
    <property type="term" value="C:cytosol"/>
    <property type="evidence" value="ECO:0007669"/>
    <property type="project" value="TreeGrafter"/>
</dbReference>
<dbReference type="InterPro" id="IPR036291">
    <property type="entry name" value="NAD(P)-bd_dom_sf"/>
</dbReference>
<dbReference type="GO" id="GO:0047348">
    <property type="term" value="F:glycerol-3-phosphate cytidylyltransferase activity"/>
    <property type="evidence" value="ECO:0007669"/>
    <property type="project" value="InterPro"/>
</dbReference>
<dbReference type="Gene3D" id="3.40.50.620">
    <property type="entry name" value="HUPs"/>
    <property type="match status" value="1"/>
</dbReference>
<dbReference type="Pfam" id="PF07479">
    <property type="entry name" value="NAD_Gly3P_dh_C"/>
    <property type="match status" value="1"/>
</dbReference>
<evidence type="ECO:0000256" key="4">
    <source>
        <dbReference type="ARBA" id="ARBA00023098"/>
    </source>
</evidence>
<dbReference type="Proteomes" id="UP000257127">
    <property type="component" value="Unassembled WGS sequence"/>
</dbReference>
<evidence type="ECO:0000256" key="5">
    <source>
        <dbReference type="ARBA" id="ARBA00023209"/>
    </source>
</evidence>
<dbReference type="PRINTS" id="PR00077">
    <property type="entry name" value="GPDHDRGNASE"/>
</dbReference>
<dbReference type="SUPFAM" id="SSF48179">
    <property type="entry name" value="6-phosphogluconate dehydrogenase C-terminal domain-like"/>
    <property type="match status" value="1"/>
</dbReference>
<sequence>MKITILGGGSFGTAFANQISFNPHNEVTILLRDTEVRDEINNKHSNSKYFLNKDLNKSLKATTDYSIISDSDVLIYSIPANSIENTIEKVKKHLKDSTLIINVSKGIFDEGKTIVEYLQESLESQNVITLKGASFSAEMINRIPTLLTVGFTLKKQLETVDKMLDNTNIFTDYTTDIKGVEILSAVKNIYAILLGNIDAKYNSANTRFLILTKAISEIKIILRKLGGREETIFLGCGVGDISLTSLNDLSRNRTLGLLIGKGFYNSSFNENSVVLEGIKTLKLIDSIITDDLQKRLPLLNKMIDLLVLQKKQTLSLNFKELLSKDYTTVITYGTFDLLHFGHLEILRRAKDLGDRLIVGLSTDEFNLEKGKVCEFSYERRKQFLESLSYVDLVIPESNWEQKTNDVISNDADIFVMGSDWEGKFDFLKEHCEVRYFPRTKGVSTTELKKIIKKQ</sequence>
<dbReference type="GO" id="GO:0019350">
    <property type="term" value="P:teichoic acid biosynthetic process"/>
    <property type="evidence" value="ECO:0007669"/>
    <property type="project" value="InterPro"/>
</dbReference>
<accession>A0A3E1F0G6</accession>
<dbReference type="SUPFAM" id="SSF52374">
    <property type="entry name" value="Nucleotidylyl transferase"/>
    <property type="match status" value="1"/>
</dbReference>
<protein>
    <recommendedName>
        <fullName evidence="8">Glycerol-3-phosphate dehydrogenase</fullName>
        <ecNumber evidence="8">1.1.1.94</ecNumber>
    </recommendedName>
</protein>
<keyword evidence="6" id="KW-1208">Phospholipid metabolism</keyword>
<keyword evidence="13" id="KW-1185">Reference proteome</keyword>
<dbReference type="InterPro" id="IPR011128">
    <property type="entry name" value="G3P_DH_NAD-dep_N"/>
</dbReference>
<dbReference type="InterPro" id="IPR006109">
    <property type="entry name" value="G3P_DH_NAD-dep_C"/>
</dbReference>
<keyword evidence="7" id="KW-0520">NAD</keyword>
<evidence type="ECO:0000256" key="7">
    <source>
        <dbReference type="RuleBase" id="RU000437"/>
    </source>
</evidence>
<comment type="similarity">
    <text evidence="1 7">Belongs to the NAD-dependent glycerol-3-phosphate dehydrogenase family.</text>
</comment>
<keyword evidence="2" id="KW-0444">Lipid biosynthesis</keyword>
<feature type="domain" description="Glycerol-3-phosphate dehydrogenase NAD-dependent N-terminal" evidence="9">
    <location>
        <begin position="2"/>
        <end position="152"/>
    </location>
</feature>
<evidence type="ECO:0000256" key="3">
    <source>
        <dbReference type="ARBA" id="ARBA00023002"/>
    </source>
</evidence>
<dbReference type="InterPro" id="IPR004821">
    <property type="entry name" value="Cyt_trans-like"/>
</dbReference>
<evidence type="ECO:0000256" key="6">
    <source>
        <dbReference type="ARBA" id="ARBA00023264"/>
    </source>
</evidence>
<dbReference type="InterPro" id="IPR008927">
    <property type="entry name" value="6-PGluconate_DH-like_C_sf"/>
</dbReference>
<gene>
    <name evidence="12" type="primary">tagD</name>
    <name evidence="12" type="ORF">DXU93_05720</name>
</gene>
<reference evidence="12 13" key="1">
    <citation type="submission" date="2018-08" db="EMBL/GenBank/DDBJ databases">
        <title>The draft genome squence of Brumimicrobium sp. N62.</title>
        <authorList>
            <person name="Du Z.-J."/>
            <person name="Luo H.-R."/>
        </authorList>
    </citation>
    <scope>NUCLEOTIDE SEQUENCE [LARGE SCALE GENOMIC DNA]</scope>
    <source>
        <strain evidence="12 13">N62</strain>
    </source>
</reference>
<dbReference type="GO" id="GO:0141153">
    <property type="term" value="F:glycerol-3-phosphate dehydrogenase (NADP+) activity"/>
    <property type="evidence" value="ECO:0007669"/>
    <property type="project" value="RHEA"/>
</dbReference>
<dbReference type="GO" id="GO:0051287">
    <property type="term" value="F:NAD binding"/>
    <property type="evidence" value="ECO:0007669"/>
    <property type="project" value="InterPro"/>
</dbReference>
<evidence type="ECO:0000259" key="10">
    <source>
        <dbReference type="Pfam" id="PF01467"/>
    </source>
</evidence>
<evidence type="ECO:0000256" key="8">
    <source>
        <dbReference type="RuleBase" id="RU000439"/>
    </source>
</evidence>
<evidence type="ECO:0000256" key="1">
    <source>
        <dbReference type="ARBA" id="ARBA00011009"/>
    </source>
</evidence>
<name>A0A3E1F0G6_9FLAO</name>
<comment type="caution">
    <text evidence="12">The sequence shown here is derived from an EMBL/GenBank/DDBJ whole genome shotgun (WGS) entry which is preliminary data.</text>
</comment>
<dbReference type="InterPro" id="IPR013328">
    <property type="entry name" value="6PGD_dom2"/>
</dbReference>
<dbReference type="PANTHER" id="PTHR11728:SF1">
    <property type="entry name" value="GLYCEROL-3-PHOSPHATE DEHYDROGENASE [NAD(+)] 2, CHLOROPLASTIC"/>
    <property type="match status" value="1"/>
</dbReference>